<dbReference type="HOGENOM" id="CLU_3396770_0_0_6"/>
<protein>
    <submittedName>
        <fullName evidence="1">Uncharacterized protein</fullName>
    </submittedName>
</protein>
<evidence type="ECO:0000313" key="2">
    <source>
        <dbReference type="Proteomes" id="UP000001022"/>
    </source>
</evidence>
<evidence type="ECO:0000313" key="1">
    <source>
        <dbReference type="EMBL" id="AAP95056.1"/>
    </source>
</evidence>
<dbReference type="AlphaFoldDB" id="Q7VPM1"/>
<organism evidence="1 2">
    <name type="scientific">Haemophilus ducreyi (strain 35000HP / ATCC 700724)</name>
    <dbReference type="NCBI Taxonomy" id="233412"/>
    <lineage>
        <taxon>Bacteria</taxon>
        <taxon>Pseudomonadati</taxon>
        <taxon>Pseudomonadota</taxon>
        <taxon>Gammaproteobacteria</taxon>
        <taxon>Pasteurellales</taxon>
        <taxon>Pasteurellaceae</taxon>
        <taxon>Haemophilus</taxon>
    </lineage>
</organism>
<proteinExistence type="predicted"/>
<reference evidence="2" key="1">
    <citation type="submission" date="2003-06" db="EMBL/GenBank/DDBJ databases">
        <title>The complete genome sequence of Haemophilus ducreyi.</title>
        <authorList>
            <person name="Munson R.S. Jr."/>
            <person name="Ray W.C."/>
            <person name="Mahairas G."/>
            <person name="Sabo P."/>
            <person name="Mungur R."/>
            <person name="Johnson L."/>
            <person name="Nguyen D."/>
            <person name="Wang J."/>
            <person name="Forst C."/>
            <person name="Hood L."/>
        </authorList>
    </citation>
    <scope>NUCLEOTIDE SEQUENCE [LARGE SCALE GENOMIC DNA]</scope>
    <source>
        <strain evidence="2">35000HP / ATCC 700724</strain>
    </source>
</reference>
<dbReference type="EMBL" id="AE017143">
    <property type="protein sequence ID" value="AAP95056.1"/>
    <property type="molecule type" value="Genomic_DNA"/>
</dbReference>
<dbReference type="Proteomes" id="UP000001022">
    <property type="component" value="Chromosome"/>
</dbReference>
<dbReference type="KEGG" id="hdu:HD_0041"/>
<accession>Q7VPM1</accession>
<sequence length="31" mass="3762">MIKRRLAILPSYYKMLFFLSISFINSREIPL</sequence>
<keyword evidence="2" id="KW-1185">Reference proteome</keyword>
<gene>
    <name evidence="1" type="ordered locus">HD_0041</name>
</gene>
<name>Q7VPM1_HAEDU</name>